<proteinExistence type="inferred from homology"/>
<keyword evidence="2 6" id="KW-1003">Cell membrane</keyword>
<dbReference type="PANTHER" id="PTHR40060:SF1">
    <property type="entry name" value="UPF0316 PROTEIN YEBE"/>
    <property type="match status" value="1"/>
</dbReference>
<comment type="subcellular location">
    <subcellularLocation>
        <location evidence="1 6">Cell membrane</location>
        <topology evidence="1 6">Multi-pass membrane protein</topology>
    </subcellularLocation>
</comment>
<feature type="transmembrane region" description="Helical" evidence="6">
    <location>
        <begin position="82"/>
        <end position="102"/>
    </location>
</feature>
<feature type="transmembrane region" description="Helical" evidence="6">
    <location>
        <begin position="12"/>
        <end position="32"/>
    </location>
</feature>
<dbReference type="InterPro" id="IPR022930">
    <property type="entry name" value="UPF0316"/>
</dbReference>
<dbReference type="RefSeq" id="WP_079682365.1">
    <property type="nucleotide sequence ID" value="NZ_FUYQ01000003.1"/>
</dbReference>
<keyword evidence="3 6" id="KW-0812">Transmembrane</keyword>
<dbReference type="PANTHER" id="PTHR40060">
    <property type="entry name" value="UPF0316 PROTEIN YEBE"/>
    <property type="match status" value="1"/>
</dbReference>
<dbReference type="GO" id="GO:0005886">
    <property type="term" value="C:plasma membrane"/>
    <property type="evidence" value="ECO:0007669"/>
    <property type="project" value="UniProtKB-SubCell"/>
</dbReference>
<feature type="domain" description="DUF2179" evidence="7">
    <location>
        <begin position="118"/>
        <end position="166"/>
    </location>
</feature>
<keyword evidence="4 6" id="KW-1133">Transmembrane helix</keyword>
<dbReference type="Pfam" id="PF10035">
    <property type="entry name" value="DUF2179"/>
    <property type="match status" value="1"/>
</dbReference>
<evidence type="ECO:0000256" key="6">
    <source>
        <dbReference type="HAMAP-Rule" id="MF_01515"/>
    </source>
</evidence>
<evidence type="ECO:0000259" key="8">
    <source>
        <dbReference type="Pfam" id="PF18955"/>
    </source>
</evidence>
<evidence type="ECO:0000256" key="4">
    <source>
        <dbReference type="ARBA" id="ARBA00022989"/>
    </source>
</evidence>
<dbReference type="InterPro" id="IPR044035">
    <property type="entry name" value="DUF5698"/>
</dbReference>
<evidence type="ECO:0000313" key="10">
    <source>
        <dbReference type="Proteomes" id="UP000190852"/>
    </source>
</evidence>
<dbReference type="AlphaFoldDB" id="A0A1T5AFA5"/>
<evidence type="ECO:0000256" key="3">
    <source>
        <dbReference type="ARBA" id="ARBA00022692"/>
    </source>
</evidence>
<evidence type="ECO:0000259" key="7">
    <source>
        <dbReference type="Pfam" id="PF10035"/>
    </source>
</evidence>
<name>A0A1T5AFA5_9BACT</name>
<dbReference type="Pfam" id="PF18955">
    <property type="entry name" value="DUF5698"/>
    <property type="match status" value="1"/>
</dbReference>
<keyword evidence="5 6" id="KW-0472">Membrane</keyword>
<gene>
    <name evidence="9" type="ORF">SAMN05660349_00659</name>
</gene>
<feature type="domain" description="DUF5698" evidence="8">
    <location>
        <begin position="28"/>
        <end position="85"/>
    </location>
</feature>
<accession>A0A1T5AFA5</accession>
<dbReference type="NCBIfam" id="NF003191">
    <property type="entry name" value="PRK04164.1-2"/>
    <property type="match status" value="1"/>
</dbReference>
<comment type="similarity">
    <text evidence="6">Belongs to the UPF0316 family.</text>
</comment>
<evidence type="ECO:0000256" key="2">
    <source>
        <dbReference type="ARBA" id="ARBA00022475"/>
    </source>
</evidence>
<sequence length="187" mass="21531">MFDFLDQYPYLLPVIIFFGRIIDVTLGTLRIIFVSKGEKYKAPIIGFFEVFIWIVIISQIFSRANDLLAYISYAAGYATGNYVGIIIESRIAFGVLVCRIYTNKEPSSLVRMIKNRGYGVTVMEGMGSIMKAWVVEAVVERKALKEIDQYITNFDKNTFYTAEDVRIRQKGIFPEPTSFFNRWRPGK</sequence>
<dbReference type="InterPro" id="IPR019264">
    <property type="entry name" value="DUF2179"/>
</dbReference>
<evidence type="ECO:0000313" key="9">
    <source>
        <dbReference type="EMBL" id="SKB33590.1"/>
    </source>
</evidence>
<keyword evidence="10" id="KW-1185">Reference proteome</keyword>
<dbReference type="EMBL" id="FUYQ01000003">
    <property type="protein sequence ID" value="SKB33590.1"/>
    <property type="molecule type" value="Genomic_DNA"/>
</dbReference>
<feature type="transmembrane region" description="Helical" evidence="6">
    <location>
        <begin position="44"/>
        <end position="62"/>
    </location>
</feature>
<reference evidence="10" key="1">
    <citation type="submission" date="2017-02" db="EMBL/GenBank/DDBJ databases">
        <authorList>
            <person name="Varghese N."/>
            <person name="Submissions S."/>
        </authorList>
    </citation>
    <scope>NUCLEOTIDE SEQUENCE [LARGE SCALE GENOMIC DNA]</scope>
    <source>
        <strain evidence="10">DSM 24967</strain>
    </source>
</reference>
<dbReference type="HAMAP" id="MF_01515">
    <property type="entry name" value="UPF0316"/>
    <property type="match status" value="1"/>
</dbReference>
<organism evidence="9 10">
    <name type="scientific">Parabacteroides chartae</name>
    <dbReference type="NCBI Taxonomy" id="1037355"/>
    <lineage>
        <taxon>Bacteria</taxon>
        <taxon>Pseudomonadati</taxon>
        <taxon>Bacteroidota</taxon>
        <taxon>Bacteroidia</taxon>
        <taxon>Bacteroidales</taxon>
        <taxon>Tannerellaceae</taxon>
        <taxon>Parabacteroides</taxon>
    </lineage>
</organism>
<evidence type="ECO:0000256" key="5">
    <source>
        <dbReference type="ARBA" id="ARBA00023136"/>
    </source>
</evidence>
<dbReference type="CDD" id="cd16381">
    <property type="entry name" value="YitT_C_like_1"/>
    <property type="match status" value="1"/>
</dbReference>
<evidence type="ECO:0000256" key="1">
    <source>
        <dbReference type="ARBA" id="ARBA00004651"/>
    </source>
</evidence>
<protein>
    <recommendedName>
        <fullName evidence="6">UPF0316 protein SAMN05660349_00659</fullName>
    </recommendedName>
</protein>
<dbReference type="Proteomes" id="UP000190852">
    <property type="component" value="Unassembled WGS sequence"/>
</dbReference>